<evidence type="ECO:0000313" key="3">
    <source>
        <dbReference type="EMBL" id="KAK0151090.1"/>
    </source>
</evidence>
<accession>A0AA47N3A4</accession>
<dbReference type="Gene3D" id="1.20.1270.60">
    <property type="entry name" value="Arfaptin homology (AH) domain/BAR domain"/>
    <property type="match status" value="1"/>
</dbReference>
<name>A0AA47N3A4_MERPO</name>
<keyword evidence="1" id="KW-0175">Coiled coil</keyword>
<reference evidence="3" key="1">
    <citation type="journal article" date="2023" name="Front. Mar. Sci.">
        <title>A new Merluccius polli reference genome to investigate the effects of global change in West African waters.</title>
        <authorList>
            <person name="Mateo J.L."/>
            <person name="Blanco-Fernandez C."/>
            <person name="Garcia-Vazquez E."/>
            <person name="Machado-Schiaffino G."/>
        </authorList>
    </citation>
    <scope>NUCLEOTIDE SEQUENCE</scope>
    <source>
        <strain evidence="3">C29</strain>
        <tissue evidence="3">Fin</tissue>
    </source>
</reference>
<dbReference type="EMBL" id="JAOPHQ010001421">
    <property type="protein sequence ID" value="KAK0151090.1"/>
    <property type="molecule type" value="Genomic_DNA"/>
</dbReference>
<sequence>MISKDMGTRHSFLLGFQANIDEVESEVVEIEAKLDKLVKLCSGMIEAGKAYVSANKLFVNGIRDLSQQCKKDEMISFSAGKRWIAPSGFESELLLQAKEFKYLGILFTSEGEMDRWIGAESAVMLALYRAVVVKRELSRKAKLSIYQSIYVPTLNEPSMVMSFGQ</sequence>
<evidence type="ECO:0000313" key="4">
    <source>
        <dbReference type="Proteomes" id="UP001174136"/>
    </source>
</evidence>
<organism evidence="3 4">
    <name type="scientific">Merluccius polli</name>
    <name type="common">Benguela hake</name>
    <name type="synonym">Merluccius cadenati</name>
    <dbReference type="NCBI Taxonomy" id="89951"/>
    <lineage>
        <taxon>Eukaryota</taxon>
        <taxon>Metazoa</taxon>
        <taxon>Chordata</taxon>
        <taxon>Craniata</taxon>
        <taxon>Vertebrata</taxon>
        <taxon>Euteleostomi</taxon>
        <taxon>Actinopterygii</taxon>
        <taxon>Neopterygii</taxon>
        <taxon>Teleostei</taxon>
        <taxon>Neoteleostei</taxon>
        <taxon>Acanthomorphata</taxon>
        <taxon>Zeiogadaria</taxon>
        <taxon>Gadariae</taxon>
        <taxon>Gadiformes</taxon>
        <taxon>Gadoidei</taxon>
        <taxon>Merlucciidae</taxon>
        <taxon>Merluccius</taxon>
    </lineage>
</organism>
<evidence type="ECO:0000259" key="2">
    <source>
        <dbReference type="Pfam" id="PF16746"/>
    </source>
</evidence>
<comment type="caution">
    <text evidence="3">The sequence shown here is derived from an EMBL/GenBank/DDBJ whole genome shotgun (WGS) entry which is preliminary data.</text>
</comment>
<feature type="coiled-coil region" evidence="1">
    <location>
        <begin position="13"/>
        <end position="40"/>
    </location>
</feature>
<keyword evidence="4" id="KW-1185">Reference proteome</keyword>
<dbReference type="InterPro" id="IPR027267">
    <property type="entry name" value="AH/BAR_dom_sf"/>
</dbReference>
<dbReference type="InterPro" id="IPR004148">
    <property type="entry name" value="BAR_dom"/>
</dbReference>
<evidence type="ECO:0000256" key="1">
    <source>
        <dbReference type="SAM" id="Coils"/>
    </source>
</evidence>
<feature type="domain" description="BAR" evidence="2">
    <location>
        <begin position="16"/>
        <end position="76"/>
    </location>
</feature>
<dbReference type="SUPFAM" id="SSF103657">
    <property type="entry name" value="BAR/IMD domain-like"/>
    <property type="match status" value="1"/>
</dbReference>
<dbReference type="Pfam" id="PF16746">
    <property type="entry name" value="BAR_3"/>
    <property type="match status" value="1"/>
</dbReference>
<gene>
    <name evidence="3" type="primary">ACAP3_3</name>
    <name evidence="3" type="ORF">N1851_007781</name>
</gene>
<dbReference type="AlphaFoldDB" id="A0AA47N3A4"/>
<protein>
    <submittedName>
        <fullName evidence="3">Arf-GAP with coiled-coil, ANK repeat and PH domain-containing protein 3</fullName>
    </submittedName>
</protein>
<proteinExistence type="predicted"/>
<dbReference type="GO" id="GO:0005737">
    <property type="term" value="C:cytoplasm"/>
    <property type="evidence" value="ECO:0007669"/>
    <property type="project" value="InterPro"/>
</dbReference>
<dbReference type="Proteomes" id="UP001174136">
    <property type="component" value="Unassembled WGS sequence"/>
</dbReference>